<protein>
    <recommendedName>
        <fullName evidence="2">Xaa-Pro dipeptidyl-peptidase-like domain-containing protein</fullName>
    </recommendedName>
</protein>
<dbReference type="GO" id="GO:0052689">
    <property type="term" value="F:carboxylic ester hydrolase activity"/>
    <property type="evidence" value="ECO:0007669"/>
    <property type="project" value="TreeGrafter"/>
</dbReference>
<dbReference type="InterPro" id="IPR029058">
    <property type="entry name" value="AB_hydrolase_fold"/>
</dbReference>
<feature type="chain" id="PRO_5012952174" description="Xaa-Pro dipeptidyl-peptidase-like domain-containing protein" evidence="1">
    <location>
        <begin position="28"/>
        <end position="482"/>
    </location>
</feature>
<dbReference type="PANTHER" id="PTHR43265:SF1">
    <property type="entry name" value="ESTERASE ESTD"/>
    <property type="match status" value="1"/>
</dbReference>
<keyword evidence="4" id="KW-1185">Reference proteome</keyword>
<evidence type="ECO:0000313" key="3">
    <source>
        <dbReference type="EMBL" id="SHM47663.1"/>
    </source>
</evidence>
<dbReference type="EMBL" id="FRBL01000008">
    <property type="protein sequence ID" value="SHM47663.1"/>
    <property type="molecule type" value="Genomic_DNA"/>
</dbReference>
<keyword evidence="1" id="KW-0732">Signal</keyword>
<dbReference type="Gene3D" id="3.40.50.1820">
    <property type="entry name" value="alpha/beta hydrolase"/>
    <property type="match status" value="1"/>
</dbReference>
<dbReference type="InterPro" id="IPR000383">
    <property type="entry name" value="Xaa-Pro-like_dom"/>
</dbReference>
<dbReference type="STRING" id="1419482.SAMN05444266_108211"/>
<evidence type="ECO:0000256" key="1">
    <source>
        <dbReference type="SAM" id="SignalP"/>
    </source>
</evidence>
<accession>A0A1M7J458</accession>
<dbReference type="RefSeq" id="WP_083550503.1">
    <property type="nucleotide sequence ID" value="NZ_FRBL01000008.1"/>
</dbReference>
<evidence type="ECO:0000259" key="2">
    <source>
        <dbReference type="Pfam" id="PF02129"/>
    </source>
</evidence>
<dbReference type="Proteomes" id="UP000184420">
    <property type="component" value="Unassembled WGS sequence"/>
</dbReference>
<proteinExistence type="predicted"/>
<reference evidence="3 4" key="1">
    <citation type="submission" date="2016-11" db="EMBL/GenBank/DDBJ databases">
        <authorList>
            <person name="Jaros S."/>
            <person name="Januszkiewicz K."/>
            <person name="Wedrychowicz H."/>
        </authorList>
    </citation>
    <scope>NUCLEOTIDE SEQUENCE [LARGE SCALE GENOMIC DNA]</scope>
    <source>
        <strain evidence="3 4">DSM 27406</strain>
    </source>
</reference>
<gene>
    <name evidence="3" type="ORF">SAMN05444266_108211</name>
</gene>
<feature type="domain" description="Xaa-Pro dipeptidyl-peptidase-like" evidence="2">
    <location>
        <begin position="157"/>
        <end position="417"/>
    </location>
</feature>
<dbReference type="AlphaFoldDB" id="A0A1M7J458"/>
<dbReference type="InterPro" id="IPR053145">
    <property type="entry name" value="AB_hydrolase_Est10"/>
</dbReference>
<feature type="signal peptide" evidence="1">
    <location>
        <begin position="1"/>
        <end position="27"/>
    </location>
</feature>
<dbReference type="OrthoDB" id="9809549at2"/>
<dbReference type="Pfam" id="PF02129">
    <property type="entry name" value="Peptidase_S15"/>
    <property type="match status" value="1"/>
</dbReference>
<dbReference type="SUPFAM" id="SSF53474">
    <property type="entry name" value="alpha/beta-Hydrolases"/>
    <property type="match status" value="1"/>
</dbReference>
<evidence type="ECO:0000313" key="4">
    <source>
        <dbReference type="Proteomes" id="UP000184420"/>
    </source>
</evidence>
<name>A0A1M7J458_9BACT</name>
<sequence length="482" mass="52858">MTTRFSGFFRQTLVLLLCQLSVMAAFAQQYTGSWYGTLATPFQKMVLVYHITADASGNLSATMDSPDQKAFGIKMDTAYVANDSLHINFKRAGITYAAALVNDTALHGRFFQGAALPLNMTHDKLEAAAPRARPQTPKPPYSYNVVDTTYYNADKSIRFGATLTYPKENKRYPVLLMITGSGQQDRDEELFDHRPFAIIADYLTKQGYAVLRVDDRGAGKSTGQFKDATSADFAKDVQAGIAFLKTLPVVDPKKIILAGHSEGGCIAAMIAAESKEVAYVISLAGVGVSGRDLIVQQGVDMRRAAGNTSASDLILIETALRSMANTVVAEPDPAKGLAKITADSKAFEKTIPDTTLTRLYQNTDSATRAKNLEASVNRFYDPWFRFLITRNFPDYWKKITVPILAINGDKDVQVAAEPNLTAIRKAAESNGNKRVTTVSLPGLNHLFQHCKTCTTQEYAQLEESLAPELLEQLRVWLAANVK</sequence>
<dbReference type="PANTHER" id="PTHR43265">
    <property type="entry name" value="ESTERASE ESTD"/>
    <property type="match status" value="1"/>
</dbReference>
<organism evidence="3 4">
    <name type="scientific">Chitinophaga jiangningensis</name>
    <dbReference type="NCBI Taxonomy" id="1419482"/>
    <lineage>
        <taxon>Bacteria</taxon>
        <taxon>Pseudomonadati</taxon>
        <taxon>Bacteroidota</taxon>
        <taxon>Chitinophagia</taxon>
        <taxon>Chitinophagales</taxon>
        <taxon>Chitinophagaceae</taxon>
        <taxon>Chitinophaga</taxon>
    </lineage>
</organism>